<protein>
    <submittedName>
        <fullName evidence="1">Uncharacterized protein</fullName>
    </submittedName>
</protein>
<reference evidence="1" key="1">
    <citation type="submission" date="2023-05" db="EMBL/GenBank/DDBJ databases">
        <authorList>
            <person name="Stuckert A."/>
        </authorList>
    </citation>
    <scope>NUCLEOTIDE SEQUENCE</scope>
</reference>
<organism evidence="1 2">
    <name type="scientific">Staurois parvus</name>
    <dbReference type="NCBI Taxonomy" id="386267"/>
    <lineage>
        <taxon>Eukaryota</taxon>
        <taxon>Metazoa</taxon>
        <taxon>Chordata</taxon>
        <taxon>Craniata</taxon>
        <taxon>Vertebrata</taxon>
        <taxon>Euteleostomi</taxon>
        <taxon>Amphibia</taxon>
        <taxon>Batrachia</taxon>
        <taxon>Anura</taxon>
        <taxon>Neobatrachia</taxon>
        <taxon>Ranoidea</taxon>
        <taxon>Ranidae</taxon>
        <taxon>Staurois</taxon>
    </lineage>
</organism>
<proteinExistence type="predicted"/>
<feature type="non-terminal residue" evidence="1">
    <location>
        <position position="100"/>
    </location>
</feature>
<sequence length="100" mass="10920">NYCISFPVHPVLCPNVASPPLSSKCPQTQSRHPLHCHPKCSTSLINALLFAPEEVLPISNAISAFLAKCSLIQSRHPLHCHPDVHKLNQGIPSIVILLMT</sequence>
<comment type="caution">
    <text evidence="1">The sequence shown here is derived from an EMBL/GenBank/DDBJ whole genome shotgun (WGS) entry which is preliminary data.</text>
</comment>
<evidence type="ECO:0000313" key="1">
    <source>
        <dbReference type="EMBL" id="CAI9534172.1"/>
    </source>
</evidence>
<name>A0ABN9AFJ2_9NEOB</name>
<gene>
    <name evidence="1" type="ORF">SPARVUS_LOCUS542248</name>
</gene>
<feature type="non-terminal residue" evidence="1">
    <location>
        <position position="1"/>
    </location>
</feature>
<accession>A0ABN9AFJ2</accession>
<dbReference type="EMBL" id="CATNWA010000183">
    <property type="protein sequence ID" value="CAI9534172.1"/>
    <property type="molecule type" value="Genomic_DNA"/>
</dbReference>
<keyword evidence="2" id="KW-1185">Reference proteome</keyword>
<evidence type="ECO:0000313" key="2">
    <source>
        <dbReference type="Proteomes" id="UP001162483"/>
    </source>
</evidence>
<dbReference type="Proteomes" id="UP001162483">
    <property type="component" value="Unassembled WGS sequence"/>
</dbReference>